<evidence type="ECO:0000313" key="4">
    <source>
        <dbReference type="Proteomes" id="UP000746747"/>
    </source>
</evidence>
<evidence type="ECO:0000256" key="1">
    <source>
        <dbReference type="SAM" id="MobiDB-lite"/>
    </source>
</evidence>
<gene>
    <name evidence="3" type="ORF">CJOHNSTONI_LOCUS9649</name>
</gene>
<name>A0A8J2MEA2_9BILA</name>
<keyword evidence="4" id="KW-1185">Reference proteome</keyword>
<keyword evidence="2" id="KW-0812">Transmembrane</keyword>
<evidence type="ECO:0000313" key="3">
    <source>
        <dbReference type="EMBL" id="CAG9540105.1"/>
    </source>
</evidence>
<evidence type="ECO:0000256" key="2">
    <source>
        <dbReference type="SAM" id="Phobius"/>
    </source>
</evidence>
<accession>A0A8J2MEA2</accession>
<organism evidence="3 4">
    <name type="scientific">Cercopithifilaria johnstoni</name>
    <dbReference type="NCBI Taxonomy" id="2874296"/>
    <lineage>
        <taxon>Eukaryota</taxon>
        <taxon>Metazoa</taxon>
        <taxon>Ecdysozoa</taxon>
        <taxon>Nematoda</taxon>
        <taxon>Chromadorea</taxon>
        <taxon>Rhabditida</taxon>
        <taxon>Spirurina</taxon>
        <taxon>Spiruromorpha</taxon>
        <taxon>Filarioidea</taxon>
        <taxon>Onchocercidae</taxon>
        <taxon>Cercopithifilaria</taxon>
    </lineage>
</organism>
<sequence length="167" mass="18919">MGGGNSTPKSDPMMDHQPYPDMNVIFKSIPKMLQVADDMHRMTNYVMDLRNMTIGLVCLLIVGVFLFLIVKLSQSRGSASRRKRELKHHFESFENRSLPRHTHFGGYHGYLDSWHDSRSQKVDSVGPTVIDIEKIPMNQSQDNSSHNGTTTTQLETSNLLNGHAHKV</sequence>
<protein>
    <submittedName>
        <fullName evidence="3">Uncharacterized protein</fullName>
    </submittedName>
</protein>
<dbReference type="EMBL" id="CAKAEH010001892">
    <property type="protein sequence ID" value="CAG9540105.1"/>
    <property type="molecule type" value="Genomic_DNA"/>
</dbReference>
<keyword evidence="2" id="KW-0472">Membrane</keyword>
<keyword evidence="2" id="KW-1133">Transmembrane helix</keyword>
<feature type="compositionally biased region" description="Polar residues" evidence="1">
    <location>
        <begin position="137"/>
        <end position="160"/>
    </location>
</feature>
<dbReference type="Proteomes" id="UP000746747">
    <property type="component" value="Unassembled WGS sequence"/>
</dbReference>
<feature type="transmembrane region" description="Helical" evidence="2">
    <location>
        <begin position="52"/>
        <end position="73"/>
    </location>
</feature>
<comment type="caution">
    <text evidence="3">The sequence shown here is derived from an EMBL/GenBank/DDBJ whole genome shotgun (WGS) entry which is preliminary data.</text>
</comment>
<proteinExistence type="predicted"/>
<reference evidence="3" key="1">
    <citation type="submission" date="2021-09" db="EMBL/GenBank/DDBJ databases">
        <authorList>
            <consortium name="Pathogen Informatics"/>
        </authorList>
    </citation>
    <scope>NUCLEOTIDE SEQUENCE</scope>
</reference>
<dbReference type="AlphaFoldDB" id="A0A8J2MEA2"/>
<feature type="region of interest" description="Disordered" evidence="1">
    <location>
        <begin position="136"/>
        <end position="167"/>
    </location>
</feature>
<dbReference type="OrthoDB" id="5858966at2759"/>